<dbReference type="Gramene" id="ONK77932">
    <property type="protein sequence ID" value="ONK77932"/>
    <property type="gene ID" value="A4U43_C02F12450"/>
</dbReference>
<dbReference type="PROSITE" id="PS50181">
    <property type="entry name" value="FBOX"/>
    <property type="match status" value="1"/>
</dbReference>
<feature type="domain" description="F-box" evidence="2">
    <location>
        <begin position="1"/>
        <end position="50"/>
    </location>
</feature>
<dbReference type="InterPro" id="IPR001810">
    <property type="entry name" value="F-box_dom"/>
</dbReference>
<dbReference type="InterPro" id="IPR036047">
    <property type="entry name" value="F-box-like_dom_sf"/>
</dbReference>
<dbReference type="SUPFAM" id="SSF81383">
    <property type="entry name" value="F-box domain"/>
    <property type="match status" value="1"/>
</dbReference>
<evidence type="ECO:0000259" key="2">
    <source>
        <dbReference type="PROSITE" id="PS50181"/>
    </source>
</evidence>
<name>A0A5P1FIK8_ASPOF</name>
<dbReference type="AlphaFoldDB" id="A0A5P1FIK8"/>
<reference evidence="4" key="1">
    <citation type="journal article" date="2017" name="Nat. Commun.">
        <title>The asparagus genome sheds light on the origin and evolution of a young Y chromosome.</title>
        <authorList>
            <person name="Harkess A."/>
            <person name="Zhou J."/>
            <person name="Xu C."/>
            <person name="Bowers J.E."/>
            <person name="Van der Hulst R."/>
            <person name="Ayyampalayam S."/>
            <person name="Mercati F."/>
            <person name="Riccardi P."/>
            <person name="McKain M.R."/>
            <person name="Kakrana A."/>
            <person name="Tang H."/>
            <person name="Ray J."/>
            <person name="Groenendijk J."/>
            <person name="Arikit S."/>
            <person name="Mathioni S.M."/>
            <person name="Nakano M."/>
            <person name="Shan H."/>
            <person name="Telgmann-Rauber A."/>
            <person name="Kanno A."/>
            <person name="Yue Z."/>
            <person name="Chen H."/>
            <person name="Li W."/>
            <person name="Chen Y."/>
            <person name="Xu X."/>
            <person name="Zhang Y."/>
            <person name="Luo S."/>
            <person name="Chen H."/>
            <person name="Gao J."/>
            <person name="Mao Z."/>
            <person name="Pires J.C."/>
            <person name="Luo M."/>
            <person name="Kudrna D."/>
            <person name="Wing R.A."/>
            <person name="Meyers B.C."/>
            <person name="Yi K."/>
            <person name="Kong H."/>
            <person name="Lavrijsen P."/>
            <person name="Sunseri F."/>
            <person name="Falavigna A."/>
            <person name="Ye Y."/>
            <person name="Leebens-Mack J.H."/>
            <person name="Chen G."/>
        </authorList>
    </citation>
    <scope>NUCLEOTIDE SEQUENCE [LARGE SCALE GENOMIC DNA]</scope>
    <source>
        <strain evidence="4">cv. DH0086</strain>
    </source>
</reference>
<dbReference type="OMA" id="SNEDSLW"/>
<gene>
    <name evidence="3" type="ORF">A4U43_C02F12450</name>
</gene>
<dbReference type="Gene3D" id="1.20.1280.50">
    <property type="match status" value="1"/>
</dbReference>
<keyword evidence="1" id="KW-0175">Coiled coil</keyword>
<keyword evidence="4" id="KW-1185">Reference proteome</keyword>
<dbReference type="Proteomes" id="UP000243459">
    <property type="component" value="Chromosome 2"/>
</dbReference>
<sequence>MSILPDELWTRIMELGTSSSQLSYRDLCSISISCRRLRRLSDDPILWSNLLSLDFPSSSSSSSSDSPLKSLYKLRFERVKALRQLEWRRKVLAAENRVMLCRLNLKQLEGLIIKESERLQAALTELNNLERVRRASVALNVWQPEVVRGRQKQMVEQCTVPIESRLHSLNMEIKVCRQQIEIHKKSYNHQKQQLEEGSEELKSMKYNPLYCYQSTETVNNVTRNQKKLKKSMEEKKLKKSRQWN</sequence>
<proteinExistence type="predicted"/>
<feature type="coiled-coil region" evidence="1">
    <location>
        <begin position="105"/>
        <end position="132"/>
    </location>
</feature>
<evidence type="ECO:0000256" key="1">
    <source>
        <dbReference type="SAM" id="Coils"/>
    </source>
</evidence>
<evidence type="ECO:0000313" key="4">
    <source>
        <dbReference type="Proteomes" id="UP000243459"/>
    </source>
</evidence>
<protein>
    <recommendedName>
        <fullName evidence="2">F-box domain-containing protein</fullName>
    </recommendedName>
</protein>
<evidence type="ECO:0000313" key="3">
    <source>
        <dbReference type="EMBL" id="ONK77932.1"/>
    </source>
</evidence>
<dbReference type="GO" id="GO:0005886">
    <property type="term" value="C:plasma membrane"/>
    <property type="evidence" value="ECO:0007669"/>
    <property type="project" value="EnsemblPlants"/>
</dbReference>
<feature type="coiled-coil region" evidence="1">
    <location>
        <begin position="184"/>
        <end position="238"/>
    </location>
</feature>
<dbReference type="Pfam" id="PF12937">
    <property type="entry name" value="F-box-like"/>
    <property type="match status" value="1"/>
</dbReference>
<dbReference type="GO" id="GO:0005634">
    <property type="term" value="C:nucleus"/>
    <property type="evidence" value="ECO:0007669"/>
    <property type="project" value="EnsemblPlants"/>
</dbReference>
<organism evidence="3 4">
    <name type="scientific">Asparagus officinalis</name>
    <name type="common">Garden asparagus</name>
    <dbReference type="NCBI Taxonomy" id="4686"/>
    <lineage>
        <taxon>Eukaryota</taxon>
        <taxon>Viridiplantae</taxon>
        <taxon>Streptophyta</taxon>
        <taxon>Embryophyta</taxon>
        <taxon>Tracheophyta</taxon>
        <taxon>Spermatophyta</taxon>
        <taxon>Magnoliopsida</taxon>
        <taxon>Liliopsida</taxon>
        <taxon>Asparagales</taxon>
        <taxon>Asparagaceae</taxon>
        <taxon>Asparagoideae</taxon>
        <taxon>Asparagus</taxon>
    </lineage>
</organism>
<accession>A0A5P1FIK8</accession>
<dbReference type="EMBL" id="CM007382">
    <property type="protein sequence ID" value="ONK77932.1"/>
    <property type="molecule type" value="Genomic_DNA"/>
</dbReference>